<dbReference type="RefSeq" id="XP_005650776.1">
    <property type="nucleotide sequence ID" value="XM_005650719.1"/>
</dbReference>
<dbReference type="OrthoDB" id="1711006at2759"/>
<dbReference type="EMBL" id="AGSI01000003">
    <property type="protein sequence ID" value="EIE26232.1"/>
    <property type="molecule type" value="Genomic_DNA"/>
</dbReference>
<feature type="non-terminal residue" evidence="2">
    <location>
        <position position="207"/>
    </location>
</feature>
<dbReference type="PROSITE" id="PS00108">
    <property type="entry name" value="PROTEIN_KINASE_ST"/>
    <property type="match status" value="1"/>
</dbReference>
<dbReference type="SMART" id="SM00220">
    <property type="entry name" value="S_TKc"/>
    <property type="match status" value="1"/>
</dbReference>
<dbReference type="Pfam" id="PF07714">
    <property type="entry name" value="PK_Tyr_Ser-Thr"/>
    <property type="match status" value="1"/>
</dbReference>
<dbReference type="Gene3D" id="1.10.510.10">
    <property type="entry name" value="Transferase(Phosphotransferase) domain 1"/>
    <property type="match status" value="1"/>
</dbReference>
<reference evidence="2 3" key="1">
    <citation type="journal article" date="2012" name="Genome Biol.">
        <title>The genome of the polar eukaryotic microalga coccomyxa subellipsoidea reveals traits of cold adaptation.</title>
        <authorList>
            <person name="Blanc G."/>
            <person name="Agarkova I."/>
            <person name="Grimwood J."/>
            <person name="Kuo A."/>
            <person name="Brueggeman A."/>
            <person name="Dunigan D."/>
            <person name="Gurnon J."/>
            <person name="Ladunga I."/>
            <person name="Lindquist E."/>
            <person name="Lucas S."/>
            <person name="Pangilinan J."/>
            <person name="Proschold T."/>
            <person name="Salamov A."/>
            <person name="Schmutz J."/>
            <person name="Weeks D."/>
            <person name="Yamada T."/>
            <person name="Claverie J.M."/>
            <person name="Grigoriev I."/>
            <person name="Van Etten J."/>
            <person name="Lomsadze A."/>
            <person name="Borodovsky M."/>
        </authorList>
    </citation>
    <scope>NUCLEOTIDE SEQUENCE [LARGE SCALE GENOMIC DNA]</scope>
    <source>
        <strain evidence="2 3">C-169</strain>
    </source>
</reference>
<dbReference type="InterPro" id="IPR011009">
    <property type="entry name" value="Kinase-like_dom_sf"/>
</dbReference>
<protein>
    <submittedName>
        <fullName evidence="2">Kinase-like protein</fullName>
    </submittedName>
</protein>
<organism evidence="2 3">
    <name type="scientific">Coccomyxa subellipsoidea (strain C-169)</name>
    <name type="common">Green microalga</name>
    <dbReference type="NCBI Taxonomy" id="574566"/>
    <lineage>
        <taxon>Eukaryota</taxon>
        <taxon>Viridiplantae</taxon>
        <taxon>Chlorophyta</taxon>
        <taxon>core chlorophytes</taxon>
        <taxon>Trebouxiophyceae</taxon>
        <taxon>Trebouxiophyceae incertae sedis</taxon>
        <taxon>Coccomyxaceae</taxon>
        <taxon>Coccomyxa</taxon>
        <taxon>Coccomyxa subellipsoidea</taxon>
    </lineage>
</organism>
<feature type="domain" description="Protein kinase" evidence="1">
    <location>
        <begin position="1"/>
        <end position="207"/>
    </location>
</feature>
<dbReference type="GO" id="GO:0005524">
    <property type="term" value="F:ATP binding"/>
    <property type="evidence" value="ECO:0007669"/>
    <property type="project" value="InterPro"/>
</dbReference>
<dbReference type="SUPFAM" id="SSF56112">
    <property type="entry name" value="Protein kinase-like (PK-like)"/>
    <property type="match status" value="1"/>
</dbReference>
<dbReference type="PANTHER" id="PTHR44329">
    <property type="entry name" value="SERINE/THREONINE-PROTEIN KINASE TNNI3K-RELATED"/>
    <property type="match status" value="1"/>
</dbReference>
<name>I0Z6G3_COCSC</name>
<dbReference type="GeneID" id="17044236"/>
<evidence type="ECO:0000259" key="1">
    <source>
        <dbReference type="PROSITE" id="PS50011"/>
    </source>
</evidence>
<dbReference type="InterPro" id="IPR051681">
    <property type="entry name" value="Ser/Thr_Kinases-Pseudokinases"/>
</dbReference>
<dbReference type="InterPro" id="IPR008271">
    <property type="entry name" value="Ser/Thr_kinase_AS"/>
</dbReference>
<accession>I0Z6G3</accession>
<dbReference type="CDD" id="cd00180">
    <property type="entry name" value="PKc"/>
    <property type="match status" value="1"/>
</dbReference>
<dbReference type="KEGG" id="csl:COCSUDRAFT_52725"/>
<evidence type="ECO:0000313" key="3">
    <source>
        <dbReference type="Proteomes" id="UP000007264"/>
    </source>
</evidence>
<dbReference type="eggNOG" id="KOG0589">
    <property type="taxonomic scope" value="Eukaryota"/>
</dbReference>
<gene>
    <name evidence="2" type="ORF">COCSUDRAFT_52725</name>
</gene>
<dbReference type="PANTHER" id="PTHR44329:SF289">
    <property type="entry name" value="SERINE_THREONINE-PROTEIN KINASE VIK"/>
    <property type="match status" value="1"/>
</dbReference>
<dbReference type="InterPro" id="IPR001245">
    <property type="entry name" value="Ser-Thr/Tyr_kinase_cat_dom"/>
</dbReference>
<dbReference type="GO" id="GO:0004674">
    <property type="term" value="F:protein serine/threonine kinase activity"/>
    <property type="evidence" value="ECO:0007669"/>
    <property type="project" value="TreeGrafter"/>
</dbReference>
<dbReference type="Proteomes" id="UP000007264">
    <property type="component" value="Unassembled WGS sequence"/>
</dbReference>
<dbReference type="AlphaFoldDB" id="I0Z6G3"/>
<dbReference type="PROSITE" id="PS50011">
    <property type="entry name" value="PROTEIN_KINASE_DOM"/>
    <property type="match status" value="1"/>
</dbReference>
<proteinExistence type="predicted"/>
<dbReference type="InterPro" id="IPR000719">
    <property type="entry name" value="Prot_kinase_dom"/>
</dbReference>
<evidence type="ECO:0000313" key="2">
    <source>
        <dbReference type="EMBL" id="EIE26232.1"/>
    </source>
</evidence>
<keyword evidence="3" id="KW-1185">Reference proteome</keyword>
<comment type="caution">
    <text evidence="2">The sequence shown here is derived from an EMBL/GenBank/DDBJ whole genome shotgun (WGS) entry which is preliminary data.</text>
</comment>
<sequence length="207" mass="23211">MNSCKEERSREMMGYRTSKSGRFWVMGPTARWRGARVAVKVLTHDIHGHKSNLMVAREAVVSAAALHPNVVKVYLVRTRRVEAEETGVLETFIIMEFCDQKTLESKLKVAWGLLLKNPEAGMHWILSCLLEIAMAMEYLHSLGLVHGDLKANNVLLQSTRSNARGFTCKVADLGCCRLLSTARSMRKEVCTGTYGAPRYASPELLRD</sequence>